<accession>A0A224YI65</accession>
<organism evidence="1">
    <name type="scientific">Rhipicephalus zambeziensis</name>
    <dbReference type="NCBI Taxonomy" id="60191"/>
    <lineage>
        <taxon>Eukaryota</taxon>
        <taxon>Metazoa</taxon>
        <taxon>Ecdysozoa</taxon>
        <taxon>Arthropoda</taxon>
        <taxon>Chelicerata</taxon>
        <taxon>Arachnida</taxon>
        <taxon>Acari</taxon>
        <taxon>Parasitiformes</taxon>
        <taxon>Ixodida</taxon>
        <taxon>Ixodoidea</taxon>
        <taxon>Ixodidae</taxon>
        <taxon>Rhipicephalinae</taxon>
        <taxon>Rhipicephalus</taxon>
        <taxon>Rhipicephalus</taxon>
    </lineage>
</organism>
<protein>
    <submittedName>
        <fullName evidence="1">Uncharacterized protein</fullName>
    </submittedName>
</protein>
<sequence>MNFQRAHATVHAVCRSLRFLSDIIFLPTLCLRNDTHCYSARPCICVVTFSVTWLRSCIERVMTPGQTTHETGAGNLGRRCTRRGINTGKAYNATSSHCSSLLFSKIVEKLKIKVVKHCCRNSCESRTTTAFTHREKGWRHRYQFSALLEERYIGVYSLSDRKILLAN</sequence>
<reference evidence="1" key="1">
    <citation type="journal article" date="2017" name="Parasit. Vectors">
        <title>Sialotranscriptomics of Rhipicephalus zambeziensis reveals intricate expression profiles of secretory proteins and suggests tight temporal transcriptional regulation during blood-feeding.</title>
        <authorList>
            <person name="de Castro M.H."/>
            <person name="de Klerk D."/>
            <person name="Pienaar R."/>
            <person name="Rees D.J.G."/>
            <person name="Mans B.J."/>
        </authorList>
    </citation>
    <scope>NUCLEOTIDE SEQUENCE</scope>
    <source>
        <tissue evidence="1">Salivary glands</tissue>
    </source>
</reference>
<name>A0A224YI65_9ACAR</name>
<evidence type="ECO:0000313" key="1">
    <source>
        <dbReference type="EMBL" id="MAA13480.1"/>
    </source>
</evidence>
<dbReference type="AlphaFoldDB" id="A0A224YI65"/>
<proteinExistence type="predicted"/>
<dbReference type="EMBL" id="GFPF01002334">
    <property type="protein sequence ID" value="MAA13480.1"/>
    <property type="molecule type" value="Transcribed_RNA"/>
</dbReference>